<dbReference type="OrthoDB" id="3366805at2"/>
<reference evidence="2 3" key="1">
    <citation type="submission" date="2017-08" db="EMBL/GenBank/DDBJ databases">
        <title>The complete genome sequence of Nocardiopsis gilva YIM 90087.</title>
        <authorList>
            <person name="Yin M."/>
            <person name="Tang S."/>
        </authorList>
    </citation>
    <scope>NUCLEOTIDE SEQUENCE [LARGE SCALE GENOMIC DNA]</scope>
    <source>
        <strain evidence="2 3">YIM 90087</strain>
    </source>
</reference>
<organism evidence="2 3">
    <name type="scientific">Nocardiopsis gilva YIM 90087</name>
    <dbReference type="NCBI Taxonomy" id="1235441"/>
    <lineage>
        <taxon>Bacteria</taxon>
        <taxon>Bacillati</taxon>
        <taxon>Actinomycetota</taxon>
        <taxon>Actinomycetes</taxon>
        <taxon>Streptosporangiales</taxon>
        <taxon>Nocardiopsidaceae</taxon>
        <taxon>Nocardiopsis</taxon>
    </lineage>
</organism>
<dbReference type="Gene3D" id="3.10.28.10">
    <property type="entry name" value="Homing endonucleases"/>
    <property type="match status" value="1"/>
</dbReference>
<dbReference type="InterPro" id="IPR004042">
    <property type="entry name" value="Intein_endonuc_central"/>
</dbReference>
<dbReference type="InterPro" id="IPR027434">
    <property type="entry name" value="Homing_endonucl"/>
</dbReference>
<dbReference type="GO" id="GO:0004519">
    <property type="term" value="F:endonuclease activity"/>
    <property type="evidence" value="ECO:0007669"/>
    <property type="project" value="InterPro"/>
</dbReference>
<keyword evidence="3" id="KW-1185">Reference proteome</keyword>
<dbReference type="EMBL" id="CP022753">
    <property type="protein sequence ID" value="ASU83500.1"/>
    <property type="molecule type" value="Genomic_DNA"/>
</dbReference>
<dbReference type="Pfam" id="PF13384">
    <property type="entry name" value="HTH_23"/>
    <property type="match status" value="1"/>
</dbReference>
<dbReference type="RefSeq" id="WP_026125438.1">
    <property type="nucleotide sequence ID" value="NZ_ANBG01000028.1"/>
</dbReference>
<accession>A0A223S5V1</accession>
<dbReference type="SUPFAM" id="SSF55608">
    <property type="entry name" value="Homing endonucleases"/>
    <property type="match status" value="1"/>
</dbReference>
<dbReference type="Proteomes" id="UP000215005">
    <property type="component" value="Chromosome"/>
</dbReference>
<evidence type="ECO:0000313" key="3">
    <source>
        <dbReference type="Proteomes" id="UP000215005"/>
    </source>
</evidence>
<evidence type="ECO:0000313" key="2">
    <source>
        <dbReference type="EMBL" id="ASU83500.1"/>
    </source>
</evidence>
<gene>
    <name evidence="2" type="ORF">CDO52_12515</name>
</gene>
<evidence type="ECO:0000259" key="1">
    <source>
        <dbReference type="PROSITE" id="PS50819"/>
    </source>
</evidence>
<name>A0A223S5V1_9ACTN</name>
<dbReference type="KEGG" id="ngv:CDO52_12515"/>
<dbReference type="AlphaFoldDB" id="A0A223S5V1"/>
<sequence length="265" mass="30671">MYPRATVNEALRLHAQGWTDHAVAQACNVSVQSVRNWRTGRRRRSTKNESETYCPRCSGASLDHRAYSYLLGLYLGDGYIGYVGERAKKVWALQISCANDWPGLVQECTNALHTVLPNHRVIVVNRTGCKDVKAYWKHWLCIFPQHGARRKHERQISLAEWQIAIVENHPREFVRGLIHSDGCRTTNRVRRMVDGEWKYYEYPRYFFSNASRDILGLLVVMLDLLGIEWKFRWKRGREGHQVQGIVSIAKKPSVALLDSFVGPKY</sequence>
<proteinExistence type="predicted"/>
<dbReference type="PROSITE" id="PS50819">
    <property type="entry name" value="INTEIN_ENDONUCLEASE"/>
    <property type="match status" value="1"/>
</dbReference>
<feature type="domain" description="DOD-type homing endonuclease" evidence="1">
    <location>
        <begin position="70"/>
        <end position="227"/>
    </location>
</feature>
<protein>
    <submittedName>
        <fullName evidence="2">Transcriptional regulator</fullName>
    </submittedName>
</protein>